<dbReference type="AlphaFoldDB" id="A0AA38IAN1"/>
<sequence>MVPIRIANVFLKSMKIKNGEVLAVCAPVTKIFYYEEDGSGKNDEEVKINLEIAAVELGYILTAINGKWKEIFCGNTGKSLHLGSPLGA</sequence>
<dbReference type="PROSITE" id="PS51300">
    <property type="entry name" value="NIRD"/>
    <property type="match status" value="1"/>
</dbReference>
<gene>
    <name evidence="1" type="ORF">Zmor_017950</name>
</gene>
<name>A0AA38IAN1_9CUCU</name>
<organism evidence="1 2">
    <name type="scientific">Zophobas morio</name>
    <dbReference type="NCBI Taxonomy" id="2755281"/>
    <lineage>
        <taxon>Eukaryota</taxon>
        <taxon>Metazoa</taxon>
        <taxon>Ecdysozoa</taxon>
        <taxon>Arthropoda</taxon>
        <taxon>Hexapoda</taxon>
        <taxon>Insecta</taxon>
        <taxon>Pterygota</taxon>
        <taxon>Neoptera</taxon>
        <taxon>Endopterygota</taxon>
        <taxon>Coleoptera</taxon>
        <taxon>Polyphaga</taxon>
        <taxon>Cucujiformia</taxon>
        <taxon>Tenebrionidae</taxon>
        <taxon>Zophobas</taxon>
    </lineage>
</organism>
<dbReference type="Proteomes" id="UP001168821">
    <property type="component" value="Unassembled WGS sequence"/>
</dbReference>
<reference evidence="1" key="1">
    <citation type="journal article" date="2023" name="G3 (Bethesda)">
        <title>Whole genome assemblies of Zophobas morio and Tenebrio molitor.</title>
        <authorList>
            <person name="Kaur S."/>
            <person name="Stinson S.A."/>
            <person name="diCenzo G.C."/>
        </authorList>
    </citation>
    <scope>NUCLEOTIDE SEQUENCE</scope>
    <source>
        <strain evidence="1">QUZm001</strain>
    </source>
</reference>
<keyword evidence="2" id="KW-1185">Reference proteome</keyword>
<comment type="caution">
    <text evidence="1">The sequence shown here is derived from an EMBL/GenBank/DDBJ whole genome shotgun (WGS) entry which is preliminary data.</text>
</comment>
<protein>
    <submittedName>
        <fullName evidence="1">Uncharacterized protein</fullName>
    </submittedName>
</protein>
<accession>A0AA38IAN1</accession>
<evidence type="ECO:0000313" key="1">
    <source>
        <dbReference type="EMBL" id="KAJ3651946.1"/>
    </source>
</evidence>
<proteinExistence type="predicted"/>
<evidence type="ECO:0000313" key="2">
    <source>
        <dbReference type="Proteomes" id="UP001168821"/>
    </source>
</evidence>
<dbReference type="EMBL" id="JALNTZ010000005">
    <property type="protein sequence ID" value="KAJ3651946.1"/>
    <property type="molecule type" value="Genomic_DNA"/>
</dbReference>